<dbReference type="Gene3D" id="3.40.50.300">
    <property type="entry name" value="P-loop containing nucleotide triphosphate hydrolases"/>
    <property type="match status" value="1"/>
</dbReference>
<feature type="non-terminal residue" evidence="16">
    <location>
        <position position="1"/>
    </location>
</feature>
<dbReference type="InterPro" id="IPR027417">
    <property type="entry name" value="P-loop_NTPase"/>
</dbReference>
<evidence type="ECO:0000256" key="1">
    <source>
        <dbReference type="ARBA" id="ARBA00004123"/>
    </source>
</evidence>
<evidence type="ECO:0000256" key="12">
    <source>
        <dbReference type="SAM" id="MobiDB-lite"/>
    </source>
</evidence>
<dbReference type="CDD" id="cd18793">
    <property type="entry name" value="SF2_C_SNF"/>
    <property type="match status" value="1"/>
</dbReference>
<dbReference type="FunFam" id="1.20.120.850:FF:000012">
    <property type="entry name" value="protein PHOTOPERIOD-INDEPENDENT EARLY FLOWERING 1 isoform X3"/>
    <property type="match status" value="1"/>
</dbReference>
<proteinExistence type="inferred from homology"/>
<dbReference type="FunFam" id="3.40.50.300:FF:000529">
    <property type="entry name" value="helicase SRCAP isoform X1"/>
    <property type="match status" value="1"/>
</dbReference>
<sequence>KWKYLILDEAQNIKNFKSQRWQMLLNFQTQRRLLLTGTPLQNNLMELWSLMHFLMPNVFQSHREFKEWFSNPVTGMIEGNSEYNEQIIKRLHKVLRPFLLRRLKIEVEKQLPKKYEHIVMCRLSNRQRYLYDDFMSRAKTRETLATGNLLSVINVLMQLRKVCNHPNLFEVRPIVSPFQMEAIQYYTASIVWSALDYDPFKHVDLSTFNLNIIDLDLNISAYTAHRMQKYRLSNKLIEEIDSAPVIPKCPPGKIRIHVKFTSQHNTQTQVAIRPGTLQTPANIRPIMSPAVVASNPKVGTSPLVRTGIIGQSPTQGLTLRVPCGSGTSGQVQSYSVQLVQHQGAMKAIPVATIGTPQSSGSNTDVSPAGLHRISVPAGFAQLVQTTTGRHLLFTSSPQVLPGPGTPTVMTSSGQRLTVLGSMGSGVAMTTVTGALTRLTPSAAQIAGTRPVMRIPPLTTSSNLASSSATQSVTPTTSSITTMVSSGVSPTVTVTMTSTSTILKTCNTMTQPVISSSSSLSSTSSSPSKSVTRSVTVQAKKKQVEKAEVQEFFLPRLEEKRKQQRADKLKRMGEINTRRCLACPMYGMDLIESMRFLDVLPSECDERLDNWLCSGHLHGYHAHSTNPKLYWHQTKSLSNAILSIEQRLEEMTTLLSRFVVCVPAVNAPQPMFHVSHPPPWKLWKYKREEALLHEQASNYFDCLRPIMSASMTQFPDPRLIQYDCGKLQALDKLLRELKTGSHRVLIFTQMTRMLDVLEAFLNYHGHIYLRLDGTTKVDQRQALMERFNADKRIFCFILSTRSGGIGVNLTGADTVIFYDSDWNPTMDAQAQDRCHRIGQTRDVHIYRLISEKTVEENILKKANQKRMLGDVAIEGGNFTTAYFKSSTIQDLFDVNVNENDASARMAEVLNRDAERKKDSDEVQNVPSISEEKSALGVLESALAAAEDETDVAAAKTAKAEAVADLEEFDEDIPLEQDGDIEEVSKAELEVNALVQQLSAVERYAMKFIEETDSVFSAEQLAAAEAEIEQQKLEWEKERLIALHLEEERQAQLAEDASEELLTFSRDDSTNQFWVSVDGQEQMPMWCPPTPPQDESEIYIDHTLAFLYEPTVMSEALLPPVCCTKKDRKRSRIDSPSEGRHTVKVNSHREDTPLMQAPRSLFDRPTPALIKLRHDLRMYKYRGGIKPTMAPSGLKPIPVVKPPPEPENVPDWMIQEDCALLQAVTVIQDMLLNLTVAFPAHTPNWDMVADLVNIFSRIYRSPKQCKNRFESVIIPREEGKILEPNLKKPKKTKGVYKVPQTKSTRSMKTAQLFSQDNNSSFTQMMTQKFDTIKAIALKRTSIVKPILNNPEVKNPKHAEVLATCGINYDTPLS</sequence>
<accession>A0A1B6DCC7</accession>
<dbReference type="Gene3D" id="1.20.120.850">
    <property type="entry name" value="SWI2/SNF2 ATPases, N-terminal domain"/>
    <property type="match status" value="1"/>
</dbReference>
<dbReference type="InterPro" id="IPR001005">
    <property type="entry name" value="SANT/Myb"/>
</dbReference>
<evidence type="ECO:0000256" key="7">
    <source>
        <dbReference type="ARBA" id="ARBA00022853"/>
    </source>
</evidence>
<evidence type="ECO:0000259" key="14">
    <source>
        <dbReference type="PROSITE" id="PS51192"/>
    </source>
</evidence>
<keyword evidence="6" id="KW-0067">ATP-binding</keyword>
<evidence type="ECO:0008006" key="17">
    <source>
        <dbReference type="Google" id="ProtNLM"/>
    </source>
</evidence>
<keyword evidence="5" id="KW-0347">Helicase</keyword>
<dbReference type="EMBL" id="GEDC01014033">
    <property type="protein sequence ID" value="JAS23265.1"/>
    <property type="molecule type" value="Transcribed_RNA"/>
</dbReference>
<feature type="compositionally biased region" description="Low complexity" evidence="12">
    <location>
        <begin position="514"/>
        <end position="534"/>
    </location>
</feature>
<dbReference type="SMART" id="SM00490">
    <property type="entry name" value="HELICc"/>
    <property type="match status" value="1"/>
</dbReference>
<evidence type="ECO:0000256" key="6">
    <source>
        <dbReference type="ARBA" id="ARBA00022840"/>
    </source>
</evidence>
<evidence type="ECO:0000256" key="3">
    <source>
        <dbReference type="ARBA" id="ARBA00022741"/>
    </source>
</evidence>
<dbReference type="InterPro" id="IPR038718">
    <property type="entry name" value="SNF2-like_sf"/>
</dbReference>
<dbReference type="GO" id="GO:0006338">
    <property type="term" value="P:chromatin remodeling"/>
    <property type="evidence" value="ECO:0007669"/>
    <property type="project" value="TreeGrafter"/>
</dbReference>
<dbReference type="PROSITE" id="PS51192">
    <property type="entry name" value="HELICASE_ATP_BIND_1"/>
    <property type="match status" value="1"/>
</dbReference>
<comment type="subcellular location">
    <subcellularLocation>
        <location evidence="1">Nucleus</location>
    </subcellularLocation>
</comment>
<evidence type="ECO:0000256" key="8">
    <source>
        <dbReference type="ARBA" id="ARBA00023015"/>
    </source>
</evidence>
<keyword evidence="8" id="KW-0805">Transcription regulation</keyword>
<evidence type="ECO:0000259" key="13">
    <source>
        <dbReference type="PROSITE" id="PS50090"/>
    </source>
</evidence>
<dbReference type="PANTHER" id="PTHR45685:SF1">
    <property type="entry name" value="HELICASE SRCAP"/>
    <property type="match status" value="1"/>
</dbReference>
<keyword evidence="10" id="KW-0804">Transcription</keyword>
<feature type="domain" description="Myb-like" evidence="13">
    <location>
        <begin position="1210"/>
        <end position="1271"/>
    </location>
</feature>
<keyword evidence="7" id="KW-0156">Chromatin regulator</keyword>
<dbReference type="Pfam" id="PF00271">
    <property type="entry name" value="Helicase_C"/>
    <property type="match status" value="1"/>
</dbReference>
<feature type="non-terminal residue" evidence="16">
    <location>
        <position position="1371"/>
    </location>
</feature>
<evidence type="ECO:0000256" key="4">
    <source>
        <dbReference type="ARBA" id="ARBA00022801"/>
    </source>
</evidence>
<dbReference type="GO" id="GO:0042393">
    <property type="term" value="F:histone binding"/>
    <property type="evidence" value="ECO:0007669"/>
    <property type="project" value="TreeGrafter"/>
</dbReference>
<dbReference type="GO" id="GO:0003677">
    <property type="term" value="F:DNA binding"/>
    <property type="evidence" value="ECO:0007669"/>
    <property type="project" value="UniProtKB-KW"/>
</dbReference>
<dbReference type="GO" id="GO:0004386">
    <property type="term" value="F:helicase activity"/>
    <property type="evidence" value="ECO:0007669"/>
    <property type="project" value="UniProtKB-KW"/>
</dbReference>
<dbReference type="PROSITE" id="PS50090">
    <property type="entry name" value="MYB_LIKE"/>
    <property type="match status" value="1"/>
</dbReference>
<evidence type="ECO:0000256" key="2">
    <source>
        <dbReference type="ARBA" id="ARBA00009220"/>
    </source>
</evidence>
<organism evidence="16">
    <name type="scientific">Clastoptera arizonana</name>
    <name type="common">Arizona spittle bug</name>
    <dbReference type="NCBI Taxonomy" id="38151"/>
    <lineage>
        <taxon>Eukaryota</taxon>
        <taxon>Metazoa</taxon>
        <taxon>Ecdysozoa</taxon>
        <taxon>Arthropoda</taxon>
        <taxon>Hexapoda</taxon>
        <taxon>Insecta</taxon>
        <taxon>Pterygota</taxon>
        <taxon>Neoptera</taxon>
        <taxon>Paraneoptera</taxon>
        <taxon>Hemiptera</taxon>
        <taxon>Auchenorrhyncha</taxon>
        <taxon>Cercopoidea</taxon>
        <taxon>Clastopteridae</taxon>
        <taxon>Clastoptera</taxon>
    </lineage>
</organism>
<dbReference type="InterPro" id="IPR014001">
    <property type="entry name" value="Helicase_ATP-bd"/>
</dbReference>
<feature type="compositionally biased region" description="Basic and acidic residues" evidence="12">
    <location>
        <begin position="1130"/>
        <end position="1145"/>
    </location>
</feature>
<evidence type="ECO:0000256" key="10">
    <source>
        <dbReference type="ARBA" id="ARBA00023163"/>
    </source>
</evidence>
<evidence type="ECO:0000256" key="5">
    <source>
        <dbReference type="ARBA" id="ARBA00022806"/>
    </source>
</evidence>
<evidence type="ECO:0000313" key="16">
    <source>
        <dbReference type="EMBL" id="JAS23265.1"/>
    </source>
</evidence>
<dbReference type="InterPro" id="IPR049730">
    <property type="entry name" value="SNF2/RAD54-like_C"/>
</dbReference>
<dbReference type="InterPro" id="IPR050520">
    <property type="entry name" value="INO80/SWR1_helicase"/>
</dbReference>
<keyword evidence="4" id="KW-0378">Hydrolase</keyword>
<dbReference type="GO" id="GO:0016887">
    <property type="term" value="F:ATP hydrolysis activity"/>
    <property type="evidence" value="ECO:0007669"/>
    <property type="project" value="TreeGrafter"/>
</dbReference>
<dbReference type="Pfam" id="PF00176">
    <property type="entry name" value="SNF2-rel_dom"/>
    <property type="match status" value="1"/>
</dbReference>
<comment type="similarity">
    <text evidence="2">Belongs to the SNF2/RAD54 helicase family. SWR1 subfamily.</text>
</comment>
<evidence type="ECO:0000259" key="15">
    <source>
        <dbReference type="PROSITE" id="PS51194"/>
    </source>
</evidence>
<feature type="region of interest" description="Disordered" evidence="12">
    <location>
        <begin position="512"/>
        <end position="534"/>
    </location>
</feature>
<feature type="domain" description="Helicase ATP-binding" evidence="14">
    <location>
        <begin position="1"/>
        <end position="57"/>
    </location>
</feature>
<keyword evidence="3" id="KW-0547">Nucleotide-binding</keyword>
<dbReference type="InterPro" id="IPR000330">
    <property type="entry name" value="SNF2_N"/>
</dbReference>
<keyword evidence="11" id="KW-0539">Nucleus</keyword>
<protein>
    <recommendedName>
        <fullName evidence="17">Helicase domino</fullName>
    </recommendedName>
</protein>
<reference evidence="16" key="1">
    <citation type="submission" date="2015-12" db="EMBL/GenBank/DDBJ databases">
        <title>De novo transcriptome assembly of four potential Pierce s Disease insect vectors from Arizona vineyards.</title>
        <authorList>
            <person name="Tassone E.E."/>
        </authorList>
    </citation>
    <scope>NUCLEOTIDE SEQUENCE</scope>
</reference>
<feature type="domain" description="Helicase C-terminal" evidence="15">
    <location>
        <begin position="728"/>
        <end position="878"/>
    </location>
</feature>
<dbReference type="GO" id="GO:0000812">
    <property type="term" value="C:Swr1 complex"/>
    <property type="evidence" value="ECO:0007669"/>
    <property type="project" value="TreeGrafter"/>
</dbReference>
<dbReference type="PANTHER" id="PTHR45685">
    <property type="entry name" value="HELICASE SRCAP-RELATED"/>
    <property type="match status" value="1"/>
</dbReference>
<dbReference type="PROSITE" id="PS51194">
    <property type="entry name" value="HELICASE_CTER"/>
    <property type="match status" value="1"/>
</dbReference>
<dbReference type="GO" id="GO:0005524">
    <property type="term" value="F:ATP binding"/>
    <property type="evidence" value="ECO:0007669"/>
    <property type="project" value="UniProtKB-KW"/>
</dbReference>
<dbReference type="SUPFAM" id="SSF52540">
    <property type="entry name" value="P-loop containing nucleoside triphosphate hydrolases"/>
    <property type="match status" value="2"/>
</dbReference>
<evidence type="ECO:0000256" key="11">
    <source>
        <dbReference type="ARBA" id="ARBA00023242"/>
    </source>
</evidence>
<feature type="region of interest" description="Disordered" evidence="12">
    <location>
        <begin position="1125"/>
        <end position="1145"/>
    </location>
</feature>
<keyword evidence="9" id="KW-0238">DNA-binding</keyword>
<evidence type="ECO:0000256" key="9">
    <source>
        <dbReference type="ARBA" id="ARBA00023125"/>
    </source>
</evidence>
<dbReference type="Gene3D" id="3.40.50.10810">
    <property type="entry name" value="Tandem AAA-ATPase domain"/>
    <property type="match status" value="1"/>
</dbReference>
<gene>
    <name evidence="16" type="ORF">g.43558</name>
</gene>
<dbReference type="InterPro" id="IPR001650">
    <property type="entry name" value="Helicase_C-like"/>
</dbReference>
<name>A0A1B6DCC7_9HEMI</name>